<evidence type="ECO:0000313" key="7">
    <source>
        <dbReference type="EMBL" id="MBB5431019.1"/>
    </source>
</evidence>
<proteinExistence type="inferred from homology"/>
<dbReference type="Proteomes" id="UP000572635">
    <property type="component" value="Unassembled WGS sequence"/>
</dbReference>
<dbReference type="PIRSF" id="PIRSF005859">
    <property type="entry name" value="PBR"/>
    <property type="match status" value="1"/>
</dbReference>
<organism evidence="7 8">
    <name type="scientific">Nocardiopsis composta</name>
    <dbReference type="NCBI Taxonomy" id="157465"/>
    <lineage>
        <taxon>Bacteria</taxon>
        <taxon>Bacillati</taxon>
        <taxon>Actinomycetota</taxon>
        <taxon>Actinomycetes</taxon>
        <taxon>Streptosporangiales</taxon>
        <taxon>Nocardiopsidaceae</taxon>
        <taxon>Nocardiopsis</taxon>
    </lineage>
</organism>
<evidence type="ECO:0000256" key="1">
    <source>
        <dbReference type="ARBA" id="ARBA00004141"/>
    </source>
</evidence>
<protein>
    <submittedName>
        <fullName evidence="7">Tryptophan-rich sensory protein</fullName>
    </submittedName>
</protein>
<keyword evidence="4 6" id="KW-1133">Transmembrane helix</keyword>
<dbReference type="GO" id="GO:0016020">
    <property type="term" value="C:membrane"/>
    <property type="evidence" value="ECO:0007669"/>
    <property type="project" value="UniProtKB-SubCell"/>
</dbReference>
<gene>
    <name evidence="7" type="ORF">HDA36_001103</name>
</gene>
<dbReference type="PANTHER" id="PTHR10057">
    <property type="entry name" value="PERIPHERAL-TYPE BENZODIAZEPINE RECEPTOR"/>
    <property type="match status" value="1"/>
</dbReference>
<dbReference type="FunFam" id="1.20.1260.100:FF:000001">
    <property type="entry name" value="translocator protein 2"/>
    <property type="match status" value="1"/>
</dbReference>
<feature type="transmembrane region" description="Helical" evidence="6">
    <location>
        <begin position="57"/>
        <end position="78"/>
    </location>
</feature>
<reference evidence="7 8" key="1">
    <citation type="submission" date="2020-08" db="EMBL/GenBank/DDBJ databases">
        <title>Sequencing the genomes of 1000 actinobacteria strains.</title>
        <authorList>
            <person name="Klenk H.-P."/>
        </authorList>
    </citation>
    <scope>NUCLEOTIDE SEQUENCE [LARGE SCALE GENOMIC DNA]</scope>
    <source>
        <strain evidence="7 8">DSM 44551</strain>
    </source>
</reference>
<evidence type="ECO:0000256" key="3">
    <source>
        <dbReference type="ARBA" id="ARBA00022692"/>
    </source>
</evidence>
<dbReference type="CDD" id="cd15904">
    <property type="entry name" value="TSPO_MBR"/>
    <property type="match status" value="1"/>
</dbReference>
<keyword evidence="3 6" id="KW-0812">Transmembrane</keyword>
<keyword evidence="5 6" id="KW-0472">Membrane</keyword>
<comment type="similarity">
    <text evidence="2">Belongs to the TspO/BZRP family.</text>
</comment>
<feature type="transmembrane region" description="Helical" evidence="6">
    <location>
        <begin position="142"/>
        <end position="163"/>
    </location>
</feature>
<dbReference type="Pfam" id="PF03073">
    <property type="entry name" value="TspO_MBR"/>
    <property type="match status" value="1"/>
</dbReference>
<evidence type="ECO:0000256" key="5">
    <source>
        <dbReference type="ARBA" id="ARBA00023136"/>
    </source>
</evidence>
<sequence>MSGTVRTPRASGAPALAGLAVFAAAVVAAALIGTLSSTATAQDYMRLEQPAWAPPSWVFGPVWTVLYAMIAVAGWNVWRLRGWRGARLALSLYAAQLVLNAAWTPLFFAAGLRGAALADIVLLLAVLTAVVTVFFRISRLSGALLVPYWAWVAFAAALNFAVWRLNA</sequence>
<feature type="transmembrane region" description="Helical" evidence="6">
    <location>
        <begin position="116"/>
        <end position="135"/>
    </location>
</feature>
<feature type="transmembrane region" description="Helical" evidence="6">
    <location>
        <begin position="90"/>
        <end position="110"/>
    </location>
</feature>
<dbReference type="AlphaFoldDB" id="A0A7W8VCL9"/>
<dbReference type="RefSeq" id="WP_184389754.1">
    <property type="nucleotide sequence ID" value="NZ_BAAAJD010000127.1"/>
</dbReference>
<dbReference type="EMBL" id="JACHDB010000001">
    <property type="protein sequence ID" value="MBB5431019.1"/>
    <property type="molecule type" value="Genomic_DNA"/>
</dbReference>
<comment type="caution">
    <text evidence="7">The sequence shown here is derived from an EMBL/GenBank/DDBJ whole genome shotgun (WGS) entry which is preliminary data.</text>
</comment>
<evidence type="ECO:0000256" key="4">
    <source>
        <dbReference type="ARBA" id="ARBA00022989"/>
    </source>
</evidence>
<dbReference type="InterPro" id="IPR004307">
    <property type="entry name" value="TspO_MBR"/>
</dbReference>
<comment type="subcellular location">
    <subcellularLocation>
        <location evidence="1">Membrane</location>
        <topology evidence="1">Multi-pass membrane protein</topology>
    </subcellularLocation>
</comment>
<dbReference type="Gene3D" id="1.20.1260.100">
    <property type="entry name" value="TspO/MBR protein"/>
    <property type="match status" value="1"/>
</dbReference>
<evidence type="ECO:0000256" key="6">
    <source>
        <dbReference type="SAM" id="Phobius"/>
    </source>
</evidence>
<evidence type="ECO:0000313" key="8">
    <source>
        <dbReference type="Proteomes" id="UP000572635"/>
    </source>
</evidence>
<evidence type="ECO:0000256" key="2">
    <source>
        <dbReference type="ARBA" id="ARBA00007524"/>
    </source>
</evidence>
<accession>A0A7W8VCL9</accession>
<dbReference type="GO" id="GO:0033013">
    <property type="term" value="P:tetrapyrrole metabolic process"/>
    <property type="evidence" value="ECO:0007669"/>
    <property type="project" value="UniProtKB-ARBA"/>
</dbReference>
<dbReference type="PANTHER" id="PTHR10057:SF0">
    <property type="entry name" value="TRANSLOCATOR PROTEIN"/>
    <property type="match status" value="1"/>
</dbReference>
<keyword evidence="8" id="KW-1185">Reference proteome</keyword>
<name>A0A7W8VCL9_9ACTN</name>
<dbReference type="InterPro" id="IPR038330">
    <property type="entry name" value="TspO/MBR-related_sf"/>
</dbReference>